<organism evidence="3 4">
    <name type="scientific">Aceticella autotrophica</name>
    <dbReference type="NCBI Taxonomy" id="2755338"/>
    <lineage>
        <taxon>Bacteria</taxon>
        <taxon>Bacillati</taxon>
        <taxon>Bacillota</taxon>
        <taxon>Clostridia</taxon>
        <taxon>Thermoanaerobacterales</taxon>
        <taxon>Thermoanaerobacteraceae</taxon>
        <taxon>Aceticella</taxon>
    </lineage>
</organism>
<keyword evidence="1" id="KW-0472">Membrane</keyword>
<gene>
    <name evidence="3" type="ORF">ACETAC_07345</name>
</gene>
<sequence length="242" mass="27440">MKCPNCNADIRDDAMYCPHCGSKVSDSSSTASSNVETITNEKYINLGSFDISKITELIKNPYASLSLNEEKNLNYGIFGFISSIIALYLWFLGIMAGVSTNTFYLVSIGINYFQLLIASILTVLFISLSPYIISLWLGTIKVPFKRAFLLNGAVQYIFAILFILCAVLAFVDIYISFIIFFITFITYIIYIIMLNSELFQIKDSRKLFAIFASVAIYLFLFRLALNQILIYIMSNISNLFRL</sequence>
<evidence type="ECO:0000259" key="2">
    <source>
        <dbReference type="Pfam" id="PF13240"/>
    </source>
</evidence>
<keyword evidence="1" id="KW-0812">Transmembrane</keyword>
<feature type="transmembrane region" description="Helical" evidence="1">
    <location>
        <begin position="207"/>
        <end position="233"/>
    </location>
</feature>
<feature type="transmembrane region" description="Helical" evidence="1">
    <location>
        <begin position="148"/>
        <end position="171"/>
    </location>
</feature>
<evidence type="ECO:0000313" key="3">
    <source>
        <dbReference type="EMBL" id="QSZ26710.1"/>
    </source>
</evidence>
<evidence type="ECO:0000313" key="4">
    <source>
        <dbReference type="Proteomes" id="UP000671913"/>
    </source>
</evidence>
<feature type="transmembrane region" description="Helical" evidence="1">
    <location>
        <begin position="112"/>
        <end position="136"/>
    </location>
</feature>
<keyword evidence="4" id="KW-1185">Reference proteome</keyword>
<dbReference type="RefSeq" id="WP_284679393.1">
    <property type="nucleotide sequence ID" value="NZ_CP060096.1"/>
</dbReference>
<accession>A0A975G9P1</accession>
<protein>
    <submittedName>
        <fullName evidence="3">Zinc ribbon domain-containing protein</fullName>
    </submittedName>
</protein>
<evidence type="ECO:0000256" key="1">
    <source>
        <dbReference type="SAM" id="Phobius"/>
    </source>
</evidence>
<feature type="transmembrane region" description="Helical" evidence="1">
    <location>
        <begin position="177"/>
        <end position="195"/>
    </location>
</feature>
<dbReference type="Proteomes" id="UP000671913">
    <property type="component" value="Chromosome"/>
</dbReference>
<dbReference type="InterPro" id="IPR026870">
    <property type="entry name" value="Zinc_ribbon_dom"/>
</dbReference>
<name>A0A975G9P1_9THEO</name>
<keyword evidence="1" id="KW-1133">Transmembrane helix</keyword>
<feature type="transmembrane region" description="Helical" evidence="1">
    <location>
        <begin position="73"/>
        <end position="92"/>
    </location>
</feature>
<dbReference type="Pfam" id="PF13240">
    <property type="entry name" value="Zn_Ribbon_1"/>
    <property type="match status" value="1"/>
</dbReference>
<dbReference type="KEGG" id="aaut:ACETAC_07345"/>
<reference evidence="3" key="1">
    <citation type="submission" date="2020-08" db="EMBL/GenBank/DDBJ databases">
        <title>Genomic insights into the carbon and energy metabolism of the first obligate autotrophic acetogenic bacterium Aceticella autotrophica gen. nov., sp. nov.</title>
        <authorList>
            <person name="Toshchakov S.V."/>
            <person name="Elcheninov A.G."/>
            <person name="Kublanov I.V."/>
            <person name="Frolov E.N."/>
            <person name="Lebedinsky A.V."/>
        </authorList>
    </citation>
    <scope>NUCLEOTIDE SEQUENCE</scope>
    <source>
        <strain evidence="3">3443-3Ac</strain>
    </source>
</reference>
<proteinExistence type="predicted"/>
<dbReference type="EMBL" id="CP060096">
    <property type="protein sequence ID" value="QSZ26710.1"/>
    <property type="molecule type" value="Genomic_DNA"/>
</dbReference>
<feature type="domain" description="Zinc-ribbon" evidence="2">
    <location>
        <begin position="2"/>
        <end position="24"/>
    </location>
</feature>
<dbReference type="AlphaFoldDB" id="A0A975G9P1"/>